<dbReference type="InterPro" id="IPR008420">
    <property type="entry name" value="Borrelia_P13"/>
</dbReference>
<dbReference type="EMBL" id="JACHGM010000005">
    <property type="protein sequence ID" value="MBB5141563.1"/>
    <property type="molecule type" value="Genomic_DNA"/>
</dbReference>
<evidence type="ECO:0000256" key="1">
    <source>
        <dbReference type="SAM" id="Phobius"/>
    </source>
</evidence>
<proteinExistence type="predicted"/>
<gene>
    <name evidence="2" type="ORF">HNP63_000984</name>
    <name evidence="3" type="ORF">HNP63_000993</name>
</gene>
<dbReference type="Proteomes" id="UP000529652">
    <property type="component" value="Unassembled WGS sequence"/>
</dbReference>
<sequence>MNPKVPFLLNLFLPFKVESFVQGDYITDDSVLVFSLLGTILLGTGIILNTNKTQLPGSLLVEARTSIVVALHVTSLIMLIYKCKLA</sequence>
<keyword evidence="1" id="KW-1133">Transmembrane helix</keyword>
<dbReference type="RefSeq" id="WP_048830814.1">
    <property type="nucleotide sequence ID" value="NZ_CAXOVT010000006.1"/>
</dbReference>
<accession>A0AB34Z4M5</accession>
<organism evidence="3 4">
    <name type="scientific">Borreliella afzelii</name>
    <name type="common">Borrelia afzelii</name>
    <dbReference type="NCBI Taxonomy" id="29518"/>
    <lineage>
        <taxon>Bacteria</taxon>
        <taxon>Pseudomonadati</taxon>
        <taxon>Spirochaetota</taxon>
        <taxon>Spirochaetia</taxon>
        <taxon>Spirochaetales</taxon>
        <taxon>Borreliaceae</taxon>
        <taxon>Borreliella</taxon>
    </lineage>
</organism>
<evidence type="ECO:0000313" key="4">
    <source>
        <dbReference type="Proteomes" id="UP000529652"/>
    </source>
</evidence>
<name>A0AB34Z4M5_BORAF</name>
<dbReference type="EMBL" id="JACHGM010000005">
    <property type="protein sequence ID" value="MBB5141572.1"/>
    <property type="molecule type" value="Genomic_DNA"/>
</dbReference>
<protein>
    <submittedName>
        <fullName evidence="3">Uncharacterized protein</fullName>
    </submittedName>
</protein>
<evidence type="ECO:0000313" key="2">
    <source>
        <dbReference type="EMBL" id="MBB5141563.1"/>
    </source>
</evidence>
<evidence type="ECO:0000313" key="3">
    <source>
        <dbReference type="EMBL" id="MBB5141572.1"/>
    </source>
</evidence>
<comment type="caution">
    <text evidence="3">The sequence shown here is derived from an EMBL/GenBank/DDBJ whole genome shotgun (WGS) entry which is preliminary data.</text>
</comment>
<dbReference type="Pfam" id="PF05628">
    <property type="entry name" value="Borrelia_P13"/>
    <property type="match status" value="1"/>
</dbReference>
<keyword evidence="1" id="KW-0812">Transmembrane</keyword>
<dbReference type="AlphaFoldDB" id="A0AB34Z4M5"/>
<feature type="transmembrane region" description="Helical" evidence="1">
    <location>
        <begin position="31"/>
        <end position="49"/>
    </location>
</feature>
<reference evidence="3 4" key="1">
    <citation type="submission" date="2020-08" db="EMBL/GenBank/DDBJ databases">
        <title>Genomic Encyclopedia of Type Strains, Phase IV (KMG-IV): sequencing the most valuable type-strain genomes for metagenomic binning, comparative biology and taxonomic classification.</title>
        <authorList>
            <person name="Goeker M."/>
        </authorList>
    </citation>
    <scope>NUCLEOTIDE SEQUENCE [LARGE SCALE GENOMIC DNA]</scope>
    <source>
        <strain evidence="3 4">DSM 10508</strain>
    </source>
</reference>
<keyword evidence="1" id="KW-0472">Membrane</keyword>
<feature type="transmembrane region" description="Helical" evidence="1">
    <location>
        <begin position="61"/>
        <end position="81"/>
    </location>
</feature>